<reference evidence="1" key="2">
    <citation type="submission" date="2021-04" db="EMBL/GenBank/DDBJ databases">
        <authorList>
            <person name="Gilroy R."/>
        </authorList>
    </citation>
    <scope>NUCLEOTIDE SEQUENCE</scope>
    <source>
        <strain evidence="1">Gambia15-2214</strain>
    </source>
</reference>
<gene>
    <name evidence="1" type="ORF">IAA16_04465</name>
</gene>
<name>A0A9E2NZ03_9SPIR</name>
<protein>
    <submittedName>
        <fullName evidence="1">Uncharacterized protein</fullName>
    </submittedName>
</protein>
<proteinExistence type="predicted"/>
<evidence type="ECO:0000313" key="1">
    <source>
        <dbReference type="EMBL" id="MBU3849800.1"/>
    </source>
</evidence>
<dbReference type="EMBL" id="JAHLFV010000105">
    <property type="protein sequence ID" value="MBU3849800.1"/>
    <property type="molecule type" value="Genomic_DNA"/>
</dbReference>
<sequence length="47" mass="5444">MKVGIRTSYISLLNTYPFELKGKELYYEALEQSAVVYRCHCSCCGIY</sequence>
<organism evidence="1 2">
    <name type="scientific">Candidatus Treponema excrementipullorum</name>
    <dbReference type="NCBI Taxonomy" id="2838768"/>
    <lineage>
        <taxon>Bacteria</taxon>
        <taxon>Pseudomonadati</taxon>
        <taxon>Spirochaetota</taxon>
        <taxon>Spirochaetia</taxon>
        <taxon>Spirochaetales</taxon>
        <taxon>Treponemataceae</taxon>
        <taxon>Treponema</taxon>
    </lineage>
</organism>
<dbReference type="Proteomes" id="UP000823914">
    <property type="component" value="Unassembled WGS sequence"/>
</dbReference>
<dbReference type="AlphaFoldDB" id="A0A9E2NZ03"/>
<accession>A0A9E2NZ03</accession>
<comment type="caution">
    <text evidence="1">The sequence shown here is derived from an EMBL/GenBank/DDBJ whole genome shotgun (WGS) entry which is preliminary data.</text>
</comment>
<evidence type="ECO:0000313" key="2">
    <source>
        <dbReference type="Proteomes" id="UP000823914"/>
    </source>
</evidence>
<reference evidence="1" key="1">
    <citation type="journal article" date="2021" name="PeerJ">
        <title>Extensive microbial diversity within the chicken gut microbiome revealed by metagenomics and culture.</title>
        <authorList>
            <person name="Gilroy R."/>
            <person name="Ravi A."/>
            <person name="Getino M."/>
            <person name="Pursley I."/>
            <person name="Horton D.L."/>
            <person name="Alikhan N.F."/>
            <person name="Baker D."/>
            <person name="Gharbi K."/>
            <person name="Hall N."/>
            <person name="Watson M."/>
            <person name="Adriaenssens E.M."/>
            <person name="Foster-Nyarko E."/>
            <person name="Jarju S."/>
            <person name="Secka A."/>
            <person name="Antonio M."/>
            <person name="Oren A."/>
            <person name="Chaudhuri R.R."/>
            <person name="La Ragione R."/>
            <person name="Hildebrand F."/>
            <person name="Pallen M.J."/>
        </authorList>
    </citation>
    <scope>NUCLEOTIDE SEQUENCE</scope>
    <source>
        <strain evidence="1">Gambia15-2214</strain>
    </source>
</reference>